<dbReference type="PANTHER" id="PTHR30212:SF2">
    <property type="entry name" value="PROTEIN YIIM"/>
    <property type="match status" value="1"/>
</dbReference>
<keyword evidence="1" id="KW-0001">2Fe-2S</keyword>
<evidence type="ECO:0000256" key="1">
    <source>
        <dbReference type="ARBA" id="ARBA00022714"/>
    </source>
</evidence>
<evidence type="ECO:0000313" key="6">
    <source>
        <dbReference type="Proteomes" id="UP000467428"/>
    </source>
</evidence>
<organism evidence="5 6">
    <name type="scientific">Mycolicibacterium arabiense</name>
    <dbReference type="NCBI Taxonomy" id="1286181"/>
    <lineage>
        <taxon>Bacteria</taxon>
        <taxon>Bacillati</taxon>
        <taxon>Actinomycetota</taxon>
        <taxon>Actinomycetes</taxon>
        <taxon>Mycobacteriales</taxon>
        <taxon>Mycobacteriaceae</taxon>
        <taxon>Mycolicibacterium</taxon>
    </lineage>
</organism>
<dbReference type="GO" id="GO:0016491">
    <property type="term" value="F:oxidoreductase activity"/>
    <property type="evidence" value="ECO:0007669"/>
    <property type="project" value="InterPro"/>
</dbReference>
<sequence length="584" mass="62268">MVTMATVTSVNVGLPRDVDWNGRTVFSGLGKEPVSGPRMVRRLNVDGDGQGDLGGHGGENRAVLVYQVQSYRHWAQVLDRPDLVPGLLGENLTVDGLSDDDVCIGDRYRVGGAVLEVTQPRVTCYRAGIRIGEPRMAALLVSHGRPGFYCRVIEEGPVEAGLEIVKVADGPHQVSVAEINALLYLPGHPRTVLERALDIPALSPGWQASLRSLADQGDQAGNSGLATAGPPPSWMGFRPLRVAEVRDESRHVRSVYFEAPDGTALPSWQPGQSITLRVTTDSVAAPMIRNYSLSNRPGSERFRISVKREDDGVVSRFIHARVSVGDLLDVAAPRGTFALDEGSGPVVLLSAGVGVTPVLSMLHSLVKSRSARDVWWLYGARDGSEHPYADEVRELLGQLPRARSRTVYSHPAPSDRAGVDYTDTGRLSIALVEELGVPHDATAYLCGPASFTTELGAGLAAYGLDPSRVRSELFGAKEALTPGIAARVVAPHLPSGEPGPGPAVQFARSGISAPMAAMPSTLLEFAEACDVPARWSCRTGVCHNCQTALLSGSVDYDPEPLERPTDGNILICCSRPAGDVVLDL</sequence>
<dbReference type="Gene3D" id="3.10.20.30">
    <property type="match status" value="1"/>
</dbReference>
<dbReference type="InterPro" id="IPR036010">
    <property type="entry name" value="2Fe-2S_ferredoxin-like_sf"/>
</dbReference>
<dbReference type="PROSITE" id="PS51384">
    <property type="entry name" value="FAD_FR"/>
    <property type="match status" value="1"/>
</dbReference>
<dbReference type="Proteomes" id="UP000467428">
    <property type="component" value="Chromosome"/>
</dbReference>
<keyword evidence="1" id="KW-0479">Metal-binding</keyword>
<feature type="domain" description="FAD-binding FR-type" evidence="4">
    <location>
        <begin position="235"/>
        <end position="340"/>
    </location>
</feature>
<dbReference type="EMBL" id="AP022593">
    <property type="protein sequence ID" value="BBY50658.1"/>
    <property type="molecule type" value="Genomic_DNA"/>
</dbReference>
<dbReference type="KEGG" id="marz:MARA_41260"/>
<dbReference type="Pfam" id="PF00175">
    <property type="entry name" value="NAD_binding_1"/>
    <property type="match status" value="1"/>
</dbReference>
<dbReference type="SUPFAM" id="SSF52343">
    <property type="entry name" value="Ferredoxin reductase-like, C-terminal NADP-linked domain"/>
    <property type="match status" value="1"/>
</dbReference>
<proteinExistence type="predicted"/>
<dbReference type="GO" id="GO:0030170">
    <property type="term" value="F:pyridoxal phosphate binding"/>
    <property type="evidence" value="ECO:0007669"/>
    <property type="project" value="InterPro"/>
</dbReference>
<dbReference type="InterPro" id="IPR052353">
    <property type="entry name" value="Benzoxazolinone_Detox_Enz"/>
</dbReference>
<dbReference type="InterPro" id="IPR011037">
    <property type="entry name" value="Pyrv_Knase-like_insert_dom_sf"/>
</dbReference>
<dbReference type="PANTHER" id="PTHR30212">
    <property type="entry name" value="PROTEIN YIIM"/>
    <property type="match status" value="1"/>
</dbReference>
<dbReference type="Pfam" id="PF00111">
    <property type="entry name" value="Fer2"/>
    <property type="match status" value="1"/>
</dbReference>
<dbReference type="InterPro" id="IPR001433">
    <property type="entry name" value="OxRdtase_FAD/NAD-bd"/>
</dbReference>
<accession>A0A7I7S185</accession>
<reference evidence="5 6" key="1">
    <citation type="journal article" date="2019" name="Emerg. Microbes Infect.">
        <title>Comprehensive subspecies identification of 175 nontuberculous mycobacteria species based on 7547 genomic profiles.</title>
        <authorList>
            <person name="Matsumoto Y."/>
            <person name="Kinjo T."/>
            <person name="Motooka D."/>
            <person name="Nabeya D."/>
            <person name="Jung N."/>
            <person name="Uechi K."/>
            <person name="Horii T."/>
            <person name="Iida T."/>
            <person name="Fujita J."/>
            <person name="Nakamura S."/>
        </authorList>
    </citation>
    <scope>NUCLEOTIDE SEQUENCE [LARGE SCALE GENOMIC DNA]</scope>
    <source>
        <strain evidence="5 6">JCM 18538</strain>
    </source>
</reference>
<dbReference type="Pfam" id="PF00970">
    <property type="entry name" value="FAD_binding_6"/>
    <property type="match status" value="1"/>
</dbReference>
<dbReference type="AlphaFoldDB" id="A0A7I7S185"/>
<dbReference type="SUPFAM" id="SSF63380">
    <property type="entry name" value="Riboflavin synthase domain-like"/>
    <property type="match status" value="1"/>
</dbReference>
<evidence type="ECO:0000259" key="4">
    <source>
        <dbReference type="PROSITE" id="PS51384"/>
    </source>
</evidence>
<dbReference type="CDD" id="cd00207">
    <property type="entry name" value="fer2"/>
    <property type="match status" value="1"/>
</dbReference>
<gene>
    <name evidence="5" type="ORF">MARA_41260</name>
</gene>
<evidence type="ECO:0000256" key="2">
    <source>
        <dbReference type="ARBA" id="ARBA00023014"/>
    </source>
</evidence>
<dbReference type="SUPFAM" id="SSF54292">
    <property type="entry name" value="2Fe-2S ferredoxin-like"/>
    <property type="match status" value="1"/>
</dbReference>
<protein>
    <submittedName>
        <fullName evidence="5">Sulfurase</fullName>
    </submittedName>
</protein>
<dbReference type="InterPro" id="IPR001041">
    <property type="entry name" value="2Fe-2S_ferredoxin-type"/>
</dbReference>
<dbReference type="InterPro" id="IPR005302">
    <property type="entry name" value="MoCF_Sase_C"/>
</dbReference>
<dbReference type="InterPro" id="IPR039261">
    <property type="entry name" value="FNR_nucleotide-bd"/>
</dbReference>
<dbReference type="SUPFAM" id="SSF50800">
    <property type="entry name" value="PK beta-barrel domain-like"/>
    <property type="match status" value="1"/>
</dbReference>
<dbReference type="InterPro" id="IPR017927">
    <property type="entry name" value="FAD-bd_FR_type"/>
</dbReference>
<evidence type="ECO:0000259" key="3">
    <source>
        <dbReference type="PROSITE" id="PS51340"/>
    </source>
</evidence>
<evidence type="ECO:0000313" key="5">
    <source>
        <dbReference type="EMBL" id="BBY50658.1"/>
    </source>
</evidence>
<dbReference type="Gene3D" id="2.40.33.20">
    <property type="entry name" value="PK beta-barrel domain-like"/>
    <property type="match status" value="1"/>
</dbReference>
<dbReference type="Pfam" id="PF03475">
    <property type="entry name" value="YiiM_3-alpha"/>
    <property type="match status" value="1"/>
</dbReference>
<dbReference type="GO" id="GO:0030151">
    <property type="term" value="F:molybdenum ion binding"/>
    <property type="evidence" value="ECO:0007669"/>
    <property type="project" value="InterPro"/>
</dbReference>
<dbReference type="PROSITE" id="PS51340">
    <property type="entry name" value="MOSC"/>
    <property type="match status" value="1"/>
</dbReference>
<dbReference type="Gene3D" id="2.40.30.10">
    <property type="entry name" value="Translation factors"/>
    <property type="match status" value="1"/>
</dbReference>
<keyword evidence="6" id="KW-1185">Reference proteome</keyword>
<dbReference type="Gene3D" id="3.40.50.80">
    <property type="entry name" value="Nucleotide-binding domain of ferredoxin-NADP reductase (FNR) module"/>
    <property type="match status" value="1"/>
</dbReference>
<dbReference type="Pfam" id="PF03473">
    <property type="entry name" value="MOSC"/>
    <property type="match status" value="1"/>
</dbReference>
<geneLocation type="plasmid" evidence="6">
    <name>pjcm18538 dna</name>
</geneLocation>
<dbReference type="InterPro" id="IPR012675">
    <property type="entry name" value="Beta-grasp_dom_sf"/>
</dbReference>
<dbReference type="InterPro" id="IPR005163">
    <property type="entry name" value="Tri_helical_YiiM-like"/>
</dbReference>
<dbReference type="GO" id="GO:0051537">
    <property type="term" value="F:2 iron, 2 sulfur cluster binding"/>
    <property type="evidence" value="ECO:0007669"/>
    <property type="project" value="UniProtKB-KW"/>
</dbReference>
<dbReference type="PRINTS" id="PR00409">
    <property type="entry name" value="PHDIOXRDTASE"/>
</dbReference>
<name>A0A7I7S185_9MYCO</name>
<feature type="domain" description="MOSC" evidence="3">
    <location>
        <begin position="32"/>
        <end position="167"/>
    </location>
</feature>
<dbReference type="CDD" id="cd06184">
    <property type="entry name" value="flavohem_like_fad_nad_binding"/>
    <property type="match status" value="1"/>
</dbReference>
<keyword evidence="2" id="KW-0411">Iron-sulfur</keyword>
<dbReference type="InterPro" id="IPR017938">
    <property type="entry name" value="Riboflavin_synthase-like_b-brl"/>
</dbReference>
<keyword evidence="1" id="KW-0408">Iron</keyword>
<dbReference type="InterPro" id="IPR008333">
    <property type="entry name" value="Cbr1-like_FAD-bd_dom"/>
</dbReference>